<name>A0AAD9GCY7_BABDI</name>
<keyword evidence="3" id="KW-1185">Reference proteome</keyword>
<reference evidence="2" key="2">
    <citation type="submission" date="2021-05" db="EMBL/GenBank/DDBJ databases">
        <authorList>
            <person name="Pain A."/>
        </authorList>
    </citation>
    <scope>NUCLEOTIDE SEQUENCE</scope>
    <source>
        <strain evidence="2">1802A</strain>
    </source>
</reference>
<dbReference type="Gene3D" id="2.170.270.10">
    <property type="entry name" value="SET domain"/>
    <property type="match status" value="1"/>
</dbReference>
<dbReference type="SUPFAM" id="SSF82199">
    <property type="entry name" value="SET domain"/>
    <property type="match status" value="1"/>
</dbReference>
<accession>A0AAD9GCY7</accession>
<evidence type="ECO:0000313" key="2">
    <source>
        <dbReference type="EMBL" id="KAK1936183.1"/>
    </source>
</evidence>
<dbReference type="PANTHER" id="PTHR12197">
    <property type="entry name" value="HISTONE-LYSINE N-METHYLTRANSFERASE SMYD"/>
    <property type="match status" value="1"/>
</dbReference>
<evidence type="ECO:0000313" key="3">
    <source>
        <dbReference type="Proteomes" id="UP001195914"/>
    </source>
</evidence>
<dbReference type="Proteomes" id="UP001195914">
    <property type="component" value="Unassembled WGS sequence"/>
</dbReference>
<dbReference type="PANTHER" id="PTHR12197:SF292">
    <property type="entry name" value="SET DOMAIN-CONTAINING PROTEIN"/>
    <property type="match status" value="1"/>
</dbReference>
<proteinExistence type="predicted"/>
<dbReference type="InterPro" id="IPR046341">
    <property type="entry name" value="SET_dom_sf"/>
</dbReference>
<protein>
    <recommendedName>
        <fullName evidence="1">SET domain-containing protein</fullName>
    </recommendedName>
</protein>
<reference evidence="2" key="1">
    <citation type="journal article" date="2014" name="Nucleic Acids Res.">
        <title>The evolutionary dynamics of variant antigen genes in Babesia reveal a history of genomic innovation underlying host-parasite interaction.</title>
        <authorList>
            <person name="Jackson A.P."/>
            <person name="Otto T.D."/>
            <person name="Darby A."/>
            <person name="Ramaprasad A."/>
            <person name="Xia D."/>
            <person name="Echaide I.E."/>
            <person name="Farber M."/>
            <person name="Gahlot S."/>
            <person name="Gamble J."/>
            <person name="Gupta D."/>
            <person name="Gupta Y."/>
            <person name="Jackson L."/>
            <person name="Malandrin L."/>
            <person name="Malas T.B."/>
            <person name="Moussa E."/>
            <person name="Nair M."/>
            <person name="Reid A.J."/>
            <person name="Sanders M."/>
            <person name="Sharma J."/>
            <person name="Tracey A."/>
            <person name="Quail M.A."/>
            <person name="Weir W."/>
            <person name="Wastling J.M."/>
            <person name="Hall N."/>
            <person name="Willadsen P."/>
            <person name="Lingelbach K."/>
            <person name="Shiels B."/>
            <person name="Tait A."/>
            <person name="Berriman M."/>
            <person name="Allred D.R."/>
            <person name="Pain A."/>
        </authorList>
    </citation>
    <scope>NUCLEOTIDE SEQUENCE</scope>
    <source>
        <strain evidence="2">1802A</strain>
    </source>
</reference>
<gene>
    <name evidence="2" type="ORF">X943_001910</name>
</gene>
<sequence>MGYSAVVDDFSIQTAATEHGCSETHCSVEAAAYTSAYGEIQPYSNEQIMSVVEVAPTPGKGNCMYVRHAYEPGELILVERPLFVIVPDNDRDLWATLNSLNEQHPLQLSPIWHQAAFLTIVTGTAEQIEIMKGKWVLDQNPPVTEDVYRILESTCIGQPNGEFIYSNGVVVDPRLYQFLLQVWPLNAFGHSSDPNGLVIYNKISYLAHSCDASACWHHHGEDLFTLRSRRKLKPGDELTISYLGEGDLLAPTHKRRELLRNWSFHCECSRCILTEDHARGFLCKVCHFGKVSFYNDRVTQTINSIPCTMCEYKFTSQDVEEYLDLERAYVARVETIDPSDLADIQLVYNHARNVFKQHWCIYQLQTLLFECYKERGIFDQARYYMQQRLVYADQVMKRPLYCVAFMYEEFADMLVAHYGIDIEGAGECDVKTDIDLLLVFTFNIVHSTFSNNILDIYFRSAALLAILTGYHHPYYYNVIVSFGASELITGCRLSVIRWK</sequence>
<feature type="domain" description="SET" evidence="1">
    <location>
        <begin position="50"/>
        <end position="243"/>
    </location>
</feature>
<dbReference type="EMBL" id="JAHBMH010000044">
    <property type="protein sequence ID" value="KAK1936183.1"/>
    <property type="molecule type" value="Genomic_DNA"/>
</dbReference>
<organism evidence="2 3">
    <name type="scientific">Babesia divergens</name>
    <dbReference type="NCBI Taxonomy" id="32595"/>
    <lineage>
        <taxon>Eukaryota</taxon>
        <taxon>Sar</taxon>
        <taxon>Alveolata</taxon>
        <taxon>Apicomplexa</taxon>
        <taxon>Aconoidasida</taxon>
        <taxon>Piroplasmida</taxon>
        <taxon>Babesiidae</taxon>
        <taxon>Babesia</taxon>
    </lineage>
</organism>
<evidence type="ECO:0000259" key="1">
    <source>
        <dbReference type="PROSITE" id="PS50280"/>
    </source>
</evidence>
<dbReference type="InterPro" id="IPR050869">
    <property type="entry name" value="H3K4_H4K5_MeTrfase"/>
</dbReference>
<dbReference type="CDD" id="cd20071">
    <property type="entry name" value="SET_SMYD"/>
    <property type="match status" value="1"/>
</dbReference>
<dbReference type="InterPro" id="IPR001214">
    <property type="entry name" value="SET_dom"/>
</dbReference>
<comment type="caution">
    <text evidence="2">The sequence shown here is derived from an EMBL/GenBank/DDBJ whole genome shotgun (WGS) entry which is preliminary data.</text>
</comment>
<dbReference type="SMART" id="SM00317">
    <property type="entry name" value="SET"/>
    <property type="match status" value="1"/>
</dbReference>
<dbReference type="AlphaFoldDB" id="A0AAD9GCY7"/>
<dbReference type="Pfam" id="PF00856">
    <property type="entry name" value="SET"/>
    <property type="match status" value="1"/>
</dbReference>
<dbReference type="PROSITE" id="PS50280">
    <property type="entry name" value="SET"/>
    <property type="match status" value="1"/>
</dbReference>